<dbReference type="Proteomes" id="UP000555407">
    <property type="component" value="Unassembled WGS sequence"/>
</dbReference>
<keyword evidence="3" id="KW-1185">Reference proteome</keyword>
<dbReference type="PROSITE" id="PS51257">
    <property type="entry name" value="PROKAR_LIPOPROTEIN"/>
    <property type="match status" value="1"/>
</dbReference>
<accession>A0A7X6A326</accession>
<feature type="signal peptide" evidence="1">
    <location>
        <begin position="1"/>
        <end position="24"/>
    </location>
</feature>
<comment type="caution">
    <text evidence="2">The sequence shown here is derived from an EMBL/GenBank/DDBJ whole genome shotgun (WGS) entry which is preliminary data.</text>
</comment>
<dbReference type="RefSeq" id="WP_238350480.1">
    <property type="nucleotide sequence ID" value="NZ_JAASRO010000001.1"/>
</dbReference>
<dbReference type="AlphaFoldDB" id="A0A7X6A326"/>
<protein>
    <recommendedName>
        <fullName evidence="4">DUF3558 domain-containing protein</fullName>
    </recommendedName>
</protein>
<gene>
    <name evidence="2" type="ORF">BJY22_005614</name>
</gene>
<evidence type="ECO:0000313" key="2">
    <source>
        <dbReference type="EMBL" id="NIK59897.1"/>
    </source>
</evidence>
<proteinExistence type="predicted"/>
<name>A0A7X6A326_9ACTN</name>
<sequence length="316" mass="33229">MQRRTLVGTLVLLLGASGCTVAQRANGTAPDPVRPSTIVPTAVAPPQAEGLDGTAGAPGPQVCTAITRRLTAELRVPVTAKPNSWNDGGLPALDLCTLLVGGRAVTIGVSALPSQPDSLSRLMRGAGAVGSVPELGPDALIADSRLVFHAGDRAVRVTPLGGLGRGTASGIDRAKAVAVAVAARDAVPRNLRPARQTDETCQLSNSVAERFVRLHVQLRRDYRVKGALTCIWGTFDATVAIVEAFDQASIPEAQRVPPPRLAPIGQPGYYLPESGELVFRQGRRVVRVTALTNPPREVTLATLTHLVDPMLPLFLR</sequence>
<feature type="chain" id="PRO_5031033696" description="DUF3558 domain-containing protein" evidence="1">
    <location>
        <begin position="25"/>
        <end position="316"/>
    </location>
</feature>
<organism evidence="2 3">
    <name type="scientific">Kribbella shirazensis</name>
    <dbReference type="NCBI Taxonomy" id="1105143"/>
    <lineage>
        <taxon>Bacteria</taxon>
        <taxon>Bacillati</taxon>
        <taxon>Actinomycetota</taxon>
        <taxon>Actinomycetes</taxon>
        <taxon>Propionibacteriales</taxon>
        <taxon>Kribbellaceae</taxon>
        <taxon>Kribbella</taxon>
    </lineage>
</organism>
<evidence type="ECO:0000256" key="1">
    <source>
        <dbReference type="SAM" id="SignalP"/>
    </source>
</evidence>
<evidence type="ECO:0008006" key="4">
    <source>
        <dbReference type="Google" id="ProtNLM"/>
    </source>
</evidence>
<reference evidence="2 3" key="1">
    <citation type="submission" date="2020-03" db="EMBL/GenBank/DDBJ databases">
        <title>Sequencing the genomes of 1000 actinobacteria strains.</title>
        <authorList>
            <person name="Klenk H.-P."/>
        </authorList>
    </citation>
    <scope>NUCLEOTIDE SEQUENCE [LARGE SCALE GENOMIC DNA]</scope>
    <source>
        <strain evidence="2 3">DSM 45490</strain>
    </source>
</reference>
<keyword evidence="1" id="KW-0732">Signal</keyword>
<evidence type="ECO:0000313" key="3">
    <source>
        <dbReference type="Proteomes" id="UP000555407"/>
    </source>
</evidence>
<dbReference type="EMBL" id="JAASRO010000001">
    <property type="protein sequence ID" value="NIK59897.1"/>
    <property type="molecule type" value="Genomic_DNA"/>
</dbReference>